<keyword evidence="1" id="KW-0472">Membrane</keyword>
<geneLocation type="plasmid" evidence="3">
    <name>pkna01</name>
</geneLocation>
<dbReference type="Proteomes" id="UP000189683">
    <property type="component" value="Plasmid pKNA01"/>
</dbReference>
<name>A0A9N7CQR1_9PROT</name>
<feature type="transmembrane region" description="Helical" evidence="1">
    <location>
        <begin position="6"/>
        <end position="31"/>
    </location>
</feature>
<protein>
    <submittedName>
        <fullName evidence="2">Uncharacterized protein</fullName>
    </submittedName>
</protein>
<keyword evidence="2" id="KW-0614">Plasmid</keyword>
<evidence type="ECO:0000256" key="1">
    <source>
        <dbReference type="SAM" id="Phobius"/>
    </source>
</evidence>
<reference evidence="2 3" key="1">
    <citation type="submission" date="2017-02" db="EMBL/GenBank/DDBJ databases">
        <title>zhang.</title>
        <authorList>
            <person name="Zhang H."/>
        </authorList>
    </citation>
    <scope>NUCLEOTIDE SEQUENCE [LARGE SCALE GENOMIC DNA]</scope>
    <source>
        <strain evidence="2 3">RZS01</strain>
        <plasmid evidence="3">pkna01</plasmid>
    </source>
</reference>
<dbReference type="EMBL" id="CP019876">
    <property type="protein sequence ID" value="AQU89239.1"/>
    <property type="molecule type" value="Genomic_DNA"/>
</dbReference>
<dbReference type="KEGG" id="kna:B0W47_16805"/>
<evidence type="ECO:0000313" key="3">
    <source>
        <dbReference type="Proteomes" id="UP000189683"/>
    </source>
</evidence>
<proteinExistence type="predicted"/>
<keyword evidence="1" id="KW-1133">Transmembrane helix</keyword>
<accession>A0A9N7CQR1</accession>
<organism evidence="2 3">
    <name type="scientific">Komagataeibacter nataicola</name>
    <dbReference type="NCBI Taxonomy" id="265960"/>
    <lineage>
        <taxon>Bacteria</taxon>
        <taxon>Pseudomonadati</taxon>
        <taxon>Pseudomonadota</taxon>
        <taxon>Alphaproteobacteria</taxon>
        <taxon>Acetobacterales</taxon>
        <taxon>Acetobacteraceae</taxon>
        <taxon>Komagataeibacter</taxon>
    </lineage>
</organism>
<sequence length="86" mass="10015">MALLALYFLLPFIFFMVTLGVIGIFGIYVIADIGTRYHGYQGVQFIYWLVNGDSKDLKLDIIRWFCGENYVNMLIDIEKRNAKARK</sequence>
<dbReference type="AlphaFoldDB" id="A0A9N7CQR1"/>
<evidence type="ECO:0000313" key="2">
    <source>
        <dbReference type="EMBL" id="AQU89239.1"/>
    </source>
</evidence>
<gene>
    <name evidence="2" type="ORF">B0W47_16805</name>
</gene>
<keyword evidence="1" id="KW-0812">Transmembrane</keyword>